<dbReference type="Pfam" id="PF10282">
    <property type="entry name" value="Lactonase"/>
    <property type="match status" value="1"/>
</dbReference>
<dbReference type="PANTHER" id="PTHR30344:SF1">
    <property type="entry name" value="6-PHOSPHOGLUCONOLACTONASE"/>
    <property type="match status" value="1"/>
</dbReference>
<dbReference type="EMBL" id="CP014873">
    <property type="protein sequence ID" value="ANK63413.1"/>
    <property type="molecule type" value="Genomic_DNA"/>
</dbReference>
<comment type="similarity">
    <text evidence="1">Belongs to the cycloisomerase 2 family.</text>
</comment>
<dbReference type="AlphaFoldDB" id="A0A192H595"/>
<accession>A0A192H595</accession>
<dbReference type="InterPro" id="IPR011048">
    <property type="entry name" value="Haem_d1_sf"/>
</dbReference>
<sequence>MKERILLGSYTRNTGTGIYQTTLDTTAATLTPVQPYITTGNPTYLATSLAHRLYSVLTTEDSEGGLGAFNIQNFEQPQVINQSVQPGSSPAYVSIDEKRQLVYSANYHKGQILVHHILPDGSLKLAETVTRTGKGPKSEQEAAHIHFTDLTPDGRLIVCDLGSDEVLTYQVTSTGKLTLDATFKTTPGFGPRHLVFHPQKPLVYLIGELGSAINVLSYDPKNGQLAKLSTIATLPENYTGHNGGAAIRISSDGRFLYASNRGANTIAAFAISPDGQKLSLIQQISTEGEFPRDFALDATENFLLTANQNTSNLTLYQRDSTNGKLTLKQNKIPCTEPVCVHFLTE</sequence>
<dbReference type="GO" id="GO:0017057">
    <property type="term" value="F:6-phosphogluconolactonase activity"/>
    <property type="evidence" value="ECO:0007669"/>
    <property type="project" value="TreeGrafter"/>
</dbReference>
<name>A0A192H595_9LACO</name>
<gene>
    <name evidence="2" type="ORF">AYR53_11895</name>
</gene>
<dbReference type="PANTHER" id="PTHR30344">
    <property type="entry name" value="6-PHOSPHOGLUCONOLACTONASE-RELATED"/>
    <property type="match status" value="1"/>
</dbReference>
<dbReference type="InterPro" id="IPR050282">
    <property type="entry name" value="Cycloisomerase_2"/>
</dbReference>
<dbReference type="OrthoDB" id="9790815at2"/>
<dbReference type="Gene3D" id="2.130.10.10">
    <property type="entry name" value="YVTN repeat-like/Quinoprotein amine dehydrogenase"/>
    <property type="match status" value="1"/>
</dbReference>
<evidence type="ECO:0000313" key="3">
    <source>
        <dbReference type="Proteomes" id="UP000078582"/>
    </source>
</evidence>
<keyword evidence="3" id="KW-1185">Reference proteome</keyword>
<dbReference type="STRING" id="375175.AYR53_11895"/>
<dbReference type="KEGG" id="lbt:AYR52_07170"/>
<dbReference type="GeneID" id="42982963"/>
<evidence type="ECO:0000256" key="1">
    <source>
        <dbReference type="ARBA" id="ARBA00005564"/>
    </source>
</evidence>
<protein>
    <submittedName>
        <fullName evidence="2">6-phosphogluconolactonase</fullName>
    </submittedName>
</protein>
<dbReference type="GO" id="GO:0005829">
    <property type="term" value="C:cytosol"/>
    <property type="evidence" value="ECO:0007669"/>
    <property type="project" value="TreeGrafter"/>
</dbReference>
<dbReference type="Proteomes" id="UP000078582">
    <property type="component" value="Chromosome"/>
</dbReference>
<organism evidence="2 3">
    <name type="scientific">Loigolactobacillus backii</name>
    <dbReference type="NCBI Taxonomy" id="375175"/>
    <lineage>
        <taxon>Bacteria</taxon>
        <taxon>Bacillati</taxon>
        <taxon>Bacillota</taxon>
        <taxon>Bacilli</taxon>
        <taxon>Lactobacillales</taxon>
        <taxon>Lactobacillaceae</taxon>
        <taxon>Loigolactobacillus</taxon>
    </lineage>
</organism>
<dbReference type="SUPFAM" id="SSF51004">
    <property type="entry name" value="C-terminal (heme d1) domain of cytochrome cd1-nitrite reductase"/>
    <property type="match status" value="1"/>
</dbReference>
<dbReference type="InterPro" id="IPR015943">
    <property type="entry name" value="WD40/YVTN_repeat-like_dom_sf"/>
</dbReference>
<dbReference type="InterPro" id="IPR019405">
    <property type="entry name" value="Lactonase_7-beta_prop"/>
</dbReference>
<evidence type="ECO:0000313" key="2">
    <source>
        <dbReference type="EMBL" id="ANK63413.1"/>
    </source>
</evidence>
<reference evidence="2 3" key="1">
    <citation type="submission" date="2016-03" db="EMBL/GenBank/DDBJ databases">
        <title>Pediococcus and Lactobacillus from brewery environment - whole genome sequencing and assembly.</title>
        <authorList>
            <person name="Behr J."/>
            <person name="Geissler A.J."/>
            <person name="Vogel R.F."/>
        </authorList>
    </citation>
    <scope>NUCLEOTIDE SEQUENCE [LARGE SCALE GENOMIC DNA]</scope>
    <source>
        <strain evidence="2 3">TMW 1.1989</strain>
    </source>
</reference>
<proteinExistence type="inferred from homology"/>
<dbReference type="RefSeq" id="WP_068225393.1">
    <property type="nucleotide sequence ID" value="NZ_CP014623.1"/>
</dbReference>